<proteinExistence type="predicted"/>
<reference evidence="2" key="1">
    <citation type="submission" date="2014-09" db="EMBL/GenBank/DDBJ databases">
        <authorList>
            <person name="Magalhaes I.L.F."/>
            <person name="Oliveira U."/>
            <person name="Santos F.R."/>
            <person name="Vidigal T.H.D.A."/>
            <person name="Brescovit A.D."/>
            <person name="Santos A.J."/>
        </authorList>
    </citation>
    <scope>NUCLEOTIDE SEQUENCE</scope>
</reference>
<organism evidence="2">
    <name type="scientific">Lygus hesperus</name>
    <name type="common">Western plant bug</name>
    <dbReference type="NCBI Taxonomy" id="30085"/>
    <lineage>
        <taxon>Eukaryota</taxon>
        <taxon>Metazoa</taxon>
        <taxon>Ecdysozoa</taxon>
        <taxon>Arthropoda</taxon>
        <taxon>Hexapoda</taxon>
        <taxon>Insecta</taxon>
        <taxon>Pterygota</taxon>
        <taxon>Neoptera</taxon>
        <taxon>Paraneoptera</taxon>
        <taxon>Hemiptera</taxon>
        <taxon>Heteroptera</taxon>
        <taxon>Panheteroptera</taxon>
        <taxon>Cimicomorpha</taxon>
        <taxon>Miridae</taxon>
        <taxon>Mirini</taxon>
        <taxon>Lygus</taxon>
    </lineage>
</organism>
<accession>A0A0K8SCA7</accession>
<evidence type="ECO:0000256" key="1">
    <source>
        <dbReference type="SAM" id="MobiDB-lite"/>
    </source>
</evidence>
<name>A0A0K8SCA7_LYGHE</name>
<protein>
    <submittedName>
        <fullName evidence="2">Uncharacterized protein</fullName>
    </submittedName>
</protein>
<feature type="region of interest" description="Disordered" evidence="1">
    <location>
        <begin position="251"/>
        <end position="278"/>
    </location>
</feature>
<dbReference type="AlphaFoldDB" id="A0A0K8SCA7"/>
<dbReference type="EMBL" id="GBRD01014889">
    <property type="protein sequence ID" value="JAG50937.1"/>
    <property type="molecule type" value="Transcribed_RNA"/>
</dbReference>
<evidence type="ECO:0000313" key="2">
    <source>
        <dbReference type="EMBL" id="JAG50937.1"/>
    </source>
</evidence>
<sequence length="278" mass="30927">MVLIRPVLHLSGGHDEHHRICCSCLLFFFYQLGWRYNNLCHGTYSCNPAGISRSKKKNILIVSSRFFYCGLLMAHKALPAGFWLYRVIQKEYHCDLHVVLLPLLPEDGWEHFPGSLGHSPSEDPVIPIFQFHDIRGDIMELPFLGAAGWEEAGVSGPPTKDPPLLRALSHLNKLSSRFSASTYQNLSKSIQASPDLEVVTNSAALTQWGGLDAWVGPPQPHSTTSWRGHISIGPLPVQNWSRTTSLLHPIHPPATRRIDRPPSMEGGIVPTERSVLAP</sequence>